<gene>
    <name evidence="4" type="ORF">GCM10009839_64680</name>
</gene>
<keyword evidence="1" id="KW-0808">Transferase</keyword>
<dbReference type="SUPFAM" id="SSF55729">
    <property type="entry name" value="Acyl-CoA N-acyltransferases (Nat)"/>
    <property type="match status" value="1"/>
</dbReference>
<proteinExistence type="predicted"/>
<dbReference type="Gene3D" id="3.40.630.30">
    <property type="match status" value="1"/>
</dbReference>
<dbReference type="InterPro" id="IPR000182">
    <property type="entry name" value="GNAT_dom"/>
</dbReference>
<dbReference type="PANTHER" id="PTHR43877:SF2">
    <property type="entry name" value="AMINOALKYLPHOSPHONATE N-ACETYLTRANSFERASE-RELATED"/>
    <property type="match status" value="1"/>
</dbReference>
<name>A0ABN2V3E4_9ACTN</name>
<feature type="domain" description="N-acetyltransferase" evidence="3">
    <location>
        <begin position="17"/>
        <end position="159"/>
    </location>
</feature>
<dbReference type="PROSITE" id="PS51186">
    <property type="entry name" value="GNAT"/>
    <property type="match status" value="1"/>
</dbReference>
<keyword evidence="5" id="KW-1185">Reference proteome</keyword>
<dbReference type="CDD" id="cd04301">
    <property type="entry name" value="NAT_SF"/>
    <property type="match status" value="1"/>
</dbReference>
<dbReference type="Proteomes" id="UP001500751">
    <property type="component" value="Unassembled WGS sequence"/>
</dbReference>
<protein>
    <submittedName>
        <fullName evidence="4">GNAT family N-acetyltransferase</fullName>
    </submittedName>
</protein>
<evidence type="ECO:0000313" key="4">
    <source>
        <dbReference type="EMBL" id="GAA2049680.1"/>
    </source>
</evidence>
<accession>A0ABN2V3E4</accession>
<keyword evidence="2" id="KW-0012">Acyltransferase</keyword>
<dbReference type="Pfam" id="PF13673">
    <property type="entry name" value="Acetyltransf_10"/>
    <property type="match status" value="1"/>
</dbReference>
<reference evidence="4 5" key="1">
    <citation type="journal article" date="2019" name="Int. J. Syst. Evol. Microbiol.">
        <title>The Global Catalogue of Microorganisms (GCM) 10K type strain sequencing project: providing services to taxonomists for standard genome sequencing and annotation.</title>
        <authorList>
            <consortium name="The Broad Institute Genomics Platform"/>
            <consortium name="The Broad Institute Genome Sequencing Center for Infectious Disease"/>
            <person name="Wu L."/>
            <person name="Ma J."/>
        </authorList>
    </citation>
    <scope>NUCLEOTIDE SEQUENCE [LARGE SCALE GENOMIC DNA]</scope>
    <source>
        <strain evidence="4 5">JCM 16014</strain>
    </source>
</reference>
<evidence type="ECO:0000256" key="2">
    <source>
        <dbReference type="ARBA" id="ARBA00023315"/>
    </source>
</evidence>
<evidence type="ECO:0000313" key="5">
    <source>
        <dbReference type="Proteomes" id="UP001500751"/>
    </source>
</evidence>
<dbReference type="InterPro" id="IPR050832">
    <property type="entry name" value="Bact_Acetyltransf"/>
</dbReference>
<comment type="caution">
    <text evidence="4">The sequence shown here is derived from an EMBL/GenBank/DDBJ whole genome shotgun (WGS) entry which is preliminary data.</text>
</comment>
<dbReference type="InterPro" id="IPR016181">
    <property type="entry name" value="Acyl_CoA_acyltransferase"/>
</dbReference>
<dbReference type="PANTHER" id="PTHR43877">
    <property type="entry name" value="AMINOALKYLPHOSPHONATE N-ACETYLTRANSFERASE-RELATED-RELATED"/>
    <property type="match status" value="1"/>
</dbReference>
<evidence type="ECO:0000259" key="3">
    <source>
        <dbReference type="PROSITE" id="PS51186"/>
    </source>
</evidence>
<evidence type="ECO:0000256" key="1">
    <source>
        <dbReference type="ARBA" id="ARBA00022679"/>
    </source>
</evidence>
<organism evidence="4 5">
    <name type="scientific">Catenulispora yoronensis</name>
    <dbReference type="NCBI Taxonomy" id="450799"/>
    <lineage>
        <taxon>Bacteria</taxon>
        <taxon>Bacillati</taxon>
        <taxon>Actinomycetota</taxon>
        <taxon>Actinomycetes</taxon>
        <taxon>Catenulisporales</taxon>
        <taxon>Catenulisporaceae</taxon>
        <taxon>Catenulispora</taxon>
    </lineage>
</organism>
<dbReference type="EMBL" id="BAAAQN010000047">
    <property type="protein sequence ID" value="GAA2049680.1"/>
    <property type="molecule type" value="Genomic_DNA"/>
</dbReference>
<sequence length="160" mass="17578">MPMSDIAIIPVELADAGEILTLQRAAYATEAQLYNDCHLPALTQTLGELESELEHSHALKAVRDGRIIGAVRVHPEGPVWHIGRLTIAPDVQGQGIGTSLMAEVERQAPSEVERFALFTGHLSVANIRLYERLGYRETRREQLKPGVELVHLDKSASNPA</sequence>